<keyword evidence="4" id="KW-0812">Transmembrane</keyword>
<gene>
    <name evidence="6" type="ORF">CSSPJE1EN1_LOCUS20933</name>
</gene>
<dbReference type="Gene3D" id="1.25.40.20">
    <property type="entry name" value="Ankyrin repeat-containing domain"/>
    <property type="match status" value="4"/>
</dbReference>
<dbReference type="InterPro" id="IPR036770">
    <property type="entry name" value="Ankyrin_rpt-contain_sf"/>
</dbReference>
<dbReference type="Pfam" id="PF13962">
    <property type="entry name" value="PGG"/>
    <property type="match status" value="1"/>
</dbReference>
<dbReference type="PANTHER" id="PTHR24198:SF165">
    <property type="entry name" value="ANKYRIN REPEAT-CONTAINING PROTEIN-RELATED"/>
    <property type="match status" value="1"/>
</dbReference>
<accession>A0ABP0XD19</accession>
<organism evidence="6 7">
    <name type="scientific">Sphagnum jensenii</name>
    <dbReference type="NCBI Taxonomy" id="128206"/>
    <lineage>
        <taxon>Eukaryota</taxon>
        <taxon>Viridiplantae</taxon>
        <taxon>Streptophyta</taxon>
        <taxon>Embryophyta</taxon>
        <taxon>Bryophyta</taxon>
        <taxon>Sphagnophytina</taxon>
        <taxon>Sphagnopsida</taxon>
        <taxon>Sphagnales</taxon>
        <taxon>Sphagnaceae</taxon>
        <taxon>Sphagnum</taxon>
    </lineage>
</organism>
<feature type="repeat" description="ANK" evidence="3">
    <location>
        <begin position="397"/>
        <end position="419"/>
    </location>
</feature>
<keyword evidence="2 3" id="KW-0040">ANK repeat</keyword>
<evidence type="ECO:0000256" key="2">
    <source>
        <dbReference type="ARBA" id="ARBA00023043"/>
    </source>
</evidence>
<protein>
    <recommendedName>
        <fullName evidence="5">PGG domain-containing protein</fullName>
    </recommendedName>
</protein>
<feature type="transmembrane region" description="Helical" evidence="4">
    <location>
        <begin position="833"/>
        <end position="857"/>
    </location>
</feature>
<evidence type="ECO:0000259" key="5">
    <source>
        <dbReference type="Pfam" id="PF13962"/>
    </source>
</evidence>
<dbReference type="InterPro" id="IPR026961">
    <property type="entry name" value="PGG_dom"/>
</dbReference>
<feature type="transmembrane region" description="Helical" evidence="4">
    <location>
        <begin position="801"/>
        <end position="827"/>
    </location>
</feature>
<dbReference type="PROSITE" id="PS50297">
    <property type="entry name" value="ANK_REP_REGION"/>
    <property type="match status" value="3"/>
</dbReference>
<dbReference type="InterPro" id="IPR002110">
    <property type="entry name" value="Ankyrin_rpt"/>
</dbReference>
<evidence type="ECO:0000256" key="3">
    <source>
        <dbReference type="PROSITE-ProRule" id="PRU00023"/>
    </source>
</evidence>
<feature type="domain" description="PGG" evidence="5">
    <location>
        <begin position="700"/>
        <end position="825"/>
    </location>
</feature>
<evidence type="ECO:0000256" key="4">
    <source>
        <dbReference type="SAM" id="Phobius"/>
    </source>
</evidence>
<dbReference type="PROSITE" id="PS50088">
    <property type="entry name" value="ANK_REPEAT"/>
    <property type="match status" value="3"/>
</dbReference>
<dbReference type="Proteomes" id="UP001497444">
    <property type="component" value="Chromosome 6"/>
</dbReference>
<name>A0ABP0XD19_9BRYO</name>
<feature type="repeat" description="ANK" evidence="3">
    <location>
        <begin position="590"/>
        <end position="620"/>
    </location>
</feature>
<dbReference type="EMBL" id="OZ020101">
    <property type="protein sequence ID" value="CAK9275455.1"/>
    <property type="molecule type" value="Genomic_DNA"/>
</dbReference>
<keyword evidence="4" id="KW-0472">Membrane</keyword>
<proteinExistence type="predicted"/>
<evidence type="ECO:0000313" key="7">
    <source>
        <dbReference type="Proteomes" id="UP001497444"/>
    </source>
</evidence>
<dbReference type="Pfam" id="PF12796">
    <property type="entry name" value="Ank_2"/>
    <property type="match status" value="3"/>
</dbReference>
<dbReference type="PANTHER" id="PTHR24198">
    <property type="entry name" value="ANKYRIN REPEAT AND PROTEIN KINASE DOMAIN-CONTAINING PROTEIN"/>
    <property type="match status" value="1"/>
</dbReference>
<feature type="repeat" description="ANK" evidence="3">
    <location>
        <begin position="328"/>
        <end position="349"/>
    </location>
</feature>
<keyword evidence="4" id="KW-1133">Transmembrane helix</keyword>
<keyword evidence="7" id="KW-1185">Reference proteome</keyword>
<dbReference type="Pfam" id="PF00023">
    <property type="entry name" value="Ank"/>
    <property type="match status" value="1"/>
</dbReference>
<reference evidence="6" key="1">
    <citation type="submission" date="2024-02" db="EMBL/GenBank/DDBJ databases">
        <authorList>
            <consortium name="ELIXIR-Norway"/>
            <consortium name="Elixir Norway"/>
        </authorList>
    </citation>
    <scope>NUCLEOTIDE SEQUENCE</scope>
</reference>
<evidence type="ECO:0000313" key="6">
    <source>
        <dbReference type="EMBL" id="CAK9275455.1"/>
    </source>
</evidence>
<feature type="transmembrane region" description="Helical" evidence="4">
    <location>
        <begin position="758"/>
        <end position="780"/>
    </location>
</feature>
<evidence type="ECO:0000256" key="1">
    <source>
        <dbReference type="ARBA" id="ARBA00022737"/>
    </source>
</evidence>
<dbReference type="SUPFAM" id="SSF48403">
    <property type="entry name" value="Ankyrin repeat"/>
    <property type="match status" value="2"/>
</dbReference>
<keyword evidence="1" id="KW-0677">Repeat</keyword>
<dbReference type="SMART" id="SM00248">
    <property type="entry name" value="ANK"/>
    <property type="match status" value="10"/>
</dbReference>
<sequence length="884" mass="96733">MASTSAATTTKQQANTDLMDATKSDDEAQFIAAISVLTTKQQPILDLVEATKSDEEAKAAAATSEATTNHQANLDLMEAAKSDGEAKAITATSVATTNQQANLDLLKAAKLDDEAKAVAALNHSGVDVNCRLTVGYCFTPLILAIQLKNVKVTRVLLADPRVDVNAADNSGLTALHRARGDRLSAIILSQRTDIDWNPTHKAGGTPLLFKSRLINVDAISELIRVKSVQLLARSIDGFTALHELAEQESPFPAWFRNIPTPERRCKLIDVLFAELEVRGQSLVTFVNATDVLNRTALHYIAEEGSVEMLKHLLERCPTGMSVTGVDCHGFTPIHLAVRRGHTGMVELLLHMPSMDANIGATANASPPSGLRPWESDHLDVCRPNLSIKAPKELPTAANLTPLHFAAMEGRTEIVDLLLKWPGIHVAPLDTKGLSPFDYSIQNGRLEVLKLLLEKFENIGEPFTLCDKWLAPLDHSIQKGDLEVVKLLLEKGEPFTLLNCDKQMNMFEILLRLVTEHDKKEIAVHLLDTLGLRTQLLARTITQSSSHRSALLAVAARENHFKIIRHVLNWYPEVDPNASIELVAEQDLVASPLHFAALGGHVEAVRELLNHHNLDVNAKDHKKRTPLLCAIKEDKLGVVKALCFDDPAKRLRATEEYSDGRTPIQIATEANMKEIEKVLLERPEVKDFVDRLYRDRQVFVDAANALLVGAALIASVTFAGWLQPPLGYIPDYNFSQPFPAPAQTPESYAAVKNHAIVKAFWVFNSLSFFFAIATVLAGADAASPNLRDEFIGRRVKSVERALIRATILLVISVVCVLGAFASAGFAVLPPLLKYDISMIVTVCLGGTICMLTLAKIIWKLSTPIRMPFLKTSTTMTPAGHATGLP</sequence>